<dbReference type="InterPro" id="IPR022243">
    <property type="entry name" value="DUF3768"/>
</dbReference>
<comment type="caution">
    <text evidence="1">The sequence shown here is derived from an EMBL/GenBank/DDBJ whole genome shotgun (WGS) entry which is preliminary data.</text>
</comment>
<organism evidence="1 2">
    <name type="scientific">Salipiger mangrovisoli</name>
    <dbReference type="NCBI Taxonomy" id="2865933"/>
    <lineage>
        <taxon>Bacteria</taxon>
        <taxon>Pseudomonadati</taxon>
        <taxon>Pseudomonadota</taxon>
        <taxon>Alphaproteobacteria</taxon>
        <taxon>Rhodobacterales</taxon>
        <taxon>Roseobacteraceae</taxon>
        <taxon>Salipiger</taxon>
    </lineage>
</organism>
<accession>A0ABR9X8B4</accession>
<evidence type="ECO:0000313" key="2">
    <source>
        <dbReference type="Proteomes" id="UP000607796"/>
    </source>
</evidence>
<dbReference type="RefSeq" id="WP_194137111.1">
    <property type="nucleotide sequence ID" value="NZ_JADFFK010000022.1"/>
</dbReference>
<sequence>MAEEHSVSHEQAGKDPEVITRQVAAANDAFRAAMIRGGHPVYQGRVLCTRGVAEEGLEFVTRAQIAVAAFAEFTEDNDPHGDHTFGVVTIAGRVVWWKIDIFDADYVHGAEDPLDDAQTRRVLTLLFPSEY</sequence>
<keyword evidence="2" id="KW-1185">Reference proteome</keyword>
<protein>
    <submittedName>
        <fullName evidence="1">DUF3768 domain-containing protein</fullName>
    </submittedName>
</protein>
<dbReference type="EMBL" id="JADFFK010000022">
    <property type="protein sequence ID" value="MBE9639840.1"/>
    <property type="molecule type" value="Genomic_DNA"/>
</dbReference>
<dbReference type="Proteomes" id="UP000607796">
    <property type="component" value="Unassembled WGS sequence"/>
</dbReference>
<gene>
    <name evidence="1" type="ORF">IQ782_23585</name>
</gene>
<dbReference type="Pfam" id="PF12599">
    <property type="entry name" value="DUF3768"/>
    <property type="match status" value="1"/>
</dbReference>
<name>A0ABR9X8B4_9RHOB</name>
<reference evidence="1 2" key="1">
    <citation type="journal article" date="2021" name="Int. J. Syst. Evol. Microbiol.">
        <title>Salipiger mangrovisoli sp. nov., isolated from mangrove soil and the proposal for the reclassification of Paraphaeobacter pallidus as Salipiger pallidus comb. nov.</title>
        <authorList>
            <person name="Du J."/>
            <person name="Liu Y."/>
            <person name="Pei T."/>
            <person name="Deng M.R."/>
            <person name="Zhu H."/>
        </authorList>
    </citation>
    <scope>NUCLEOTIDE SEQUENCE [LARGE SCALE GENOMIC DNA]</scope>
    <source>
        <strain evidence="1 2">6D45A</strain>
    </source>
</reference>
<evidence type="ECO:0000313" key="1">
    <source>
        <dbReference type="EMBL" id="MBE9639840.1"/>
    </source>
</evidence>
<proteinExistence type="predicted"/>